<keyword evidence="2" id="KW-0677">Repeat</keyword>
<keyword evidence="6" id="KW-1185">Reference proteome</keyword>
<evidence type="ECO:0000313" key="6">
    <source>
        <dbReference type="Proteomes" id="UP000179807"/>
    </source>
</evidence>
<evidence type="ECO:0000256" key="3">
    <source>
        <dbReference type="SAM" id="MobiDB-lite"/>
    </source>
</evidence>
<evidence type="ECO:0000259" key="4">
    <source>
        <dbReference type="PROSITE" id="PS51746"/>
    </source>
</evidence>
<evidence type="ECO:0000256" key="2">
    <source>
        <dbReference type="ARBA" id="ARBA00022737"/>
    </source>
</evidence>
<dbReference type="SUPFAM" id="SSF52047">
    <property type="entry name" value="RNI-like"/>
    <property type="match status" value="1"/>
</dbReference>
<dbReference type="Gene3D" id="3.60.40.10">
    <property type="entry name" value="PPM-type phosphatase domain"/>
    <property type="match status" value="1"/>
</dbReference>
<dbReference type="InterPro" id="IPR051071">
    <property type="entry name" value="LRR-bact_E3_ubiq_ligases"/>
</dbReference>
<dbReference type="SUPFAM" id="SSF81606">
    <property type="entry name" value="PP2C-like"/>
    <property type="match status" value="1"/>
</dbReference>
<dbReference type="PROSITE" id="PS51450">
    <property type="entry name" value="LRR"/>
    <property type="match status" value="4"/>
</dbReference>
<protein>
    <submittedName>
        <fullName evidence="5">Leucine-rich repeat-containing protein</fullName>
    </submittedName>
</protein>
<dbReference type="Pfam" id="PF12799">
    <property type="entry name" value="LRR_4"/>
    <property type="match status" value="1"/>
</dbReference>
<dbReference type="InterPro" id="IPR036457">
    <property type="entry name" value="PPM-type-like_dom_sf"/>
</dbReference>
<dbReference type="Pfam" id="PF00481">
    <property type="entry name" value="PP2C"/>
    <property type="match status" value="1"/>
</dbReference>
<feature type="domain" description="PPM-type phosphatase" evidence="4">
    <location>
        <begin position="569"/>
        <end position="883"/>
    </location>
</feature>
<dbReference type="PANTHER" id="PTHR47114:SF2">
    <property type="entry name" value="OLIGODENDROCYTE-MYELIN GLYCOPROTEIN"/>
    <property type="match status" value="1"/>
</dbReference>
<feature type="compositionally biased region" description="Basic and acidic residues" evidence="3">
    <location>
        <begin position="632"/>
        <end position="643"/>
    </location>
</feature>
<keyword evidence="1" id="KW-0433">Leucine-rich repeat</keyword>
<dbReference type="InterPro" id="IPR032675">
    <property type="entry name" value="LRR_dom_sf"/>
</dbReference>
<feature type="compositionally biased region" description="Polar residues" evidence="3">
    <location>
        <begin position="685"/>
        <end position="699"/>
    </location>
</feature>
<name>A0A1J4JMH8_9EUKA</name>
<dbReference type="Proteomes" id="UP000179807">
    <property type="component" value="Unassembled WGS sequence"/>
</dbReference>
<sequence>MGNEESKILDYTSKGLEELPADFVFPKGYTHLSLSNNRIKNLPPNLLMYGIHLRNNKLSANLQNIASSLKTYPNLRFVDLSYNSLMQYDDNLKDVSNLMEIDLTGNKLTSADVTNDKIAILNLSLNRFSNFPQLPPTLKKLHFNSNRILKLTQSFVNLVELSLSQNGLIEISENLLFPNLKVLDVSKNKLKTLPDFEKITPQLEFFNIKHNLITEVPNLPKTLNILILKGNQIAELPEMSVKFPNLAILNLSNNVLKHIPKLPSTINEFYCQFNHLTSIASSNLPNIKLLNLSDNELTELPKYTFSHLEAYHIYNNKISIVHADRLSNTVKRYRLSNNQISQLPAEIFSPNVCFLDAACNRLRTLPDSLYTSNIKTLILTMNPFGSLPVMPPSLENLVANFCNLSNIEESLAHCSNLHKLYLTNNKLTSIPKLLSLEVLRASRNNIVNFPELPPSIKTIDLPFNKIRKLPTDENANFPELVDFDVSFNFISIFPSWILQSQSLKYLKIAFNKFPPAEIDFTQMPRLTILDIDGNDIEATTGNTVHQIITSNDTLYKMSPVNNILKRHKSVGVSETTGMRETMEDSVVINYNPNDISTFGVFDGHSGDVCSKFATYFYNLEFENVKEIVRKKNEAQNNDTKDENQINPKTSENQESESINVNEETKEETNFITEEKNEKSETNSNQPQTETSQVINPSNTKKLKVASRMSKTFLSHAISKVDTQLRGLDPRDGSTAVLTLLNDQRLIIANLGDSGAVLISKTGEIMFHTCEHRPENGDEVWRIKKDGGFVAERRVGGVLAVSRCLGDFYIPGVGKVPDIVDLTLTGDEKWLILACDGLFDYVSDELIVRIGLRATSPTQLAFDLRNLSLGLQSSDNISVIAIDLVRFAAEH</sequence>
<dbReference type="SMART" id="SM00332">
    <property type="entry name" value="PP2Cc"/>
    <property type="match status" value="1"/>
</dbReference>
<comment type="caution">
    <text evidence="5">The sequence shown here is derived from an EMBL/GenBank/DDBJ whole genome shotgun (WGS) entry which is preliminary data.</text>
</comment>
<evidence type="ECO:0000313" key="5">
    <source>
        <dbReference type="EMBL" id="OHS98460.1"/>
    </source>
</evidence>
<dbReference type="SMART" id="SM00369">
    <property type="entry name" value="LRR_TYP"/>
    <property type="match status" value="9"/>
</dbReference>
<dbReference type="InterPro" id="IPR001611">
    <property type="entry name" value="Leu-rich_rpt"/>
</dbReference>
<dbReference type="EMBL" id="MLAK01001054">
    <property type="protein sequence ID" value="OHS98460.1"/>
    <property type="molecule type" value="Genomic_DNA"/>
</dbReference>
<dbReference type="VEuPathDB" id="TrichDB:TRFO_35133"/>
<feature type="region of interest" description="Disordered" evidence="3">
    <location>
        <begin position="632"/>
        <end position="699"/>
    </location>
</feature>
<dbReference type="OrthoDB" id="1055148at2759"/>
<gene>
    <name evidence="5" type="ORF">TRFO_35133</name>
</gene>
<dbReference type="PANTHER" id="PTHR47114">
    <property type="match status" value="1"/>
</dbReference>
<feature type="compositionally biased region" description="Basic and acidic residues" evidence="3">
    <location>
        <begin position="662"/>
        <end position="680"/>
    </location>
</feature>
<proteinExistence type="predicted"/>
<evidence type="ECO:0000256" key="1">
    <source>
        <dbReference type="ARBA" id="ARBA00022614"/>
    </source>
</evidence>
<dbReference type="PROSITE" id="PS51746">
    <property type="entry name" value="PPM_2"/>
    <property type="match status" value="1"/>
</dbReference>
<dbReference type="AlphaFoldDB" id="A0A1J4JMH8"/>
<dbReference type="Gene3D" id="3.80.10.10">
    <property type="entry name" value="Ribonuclease Inhibitor"/>
    <property type="match status" value="4"/>
</dbReference>
<accession>A0A1J4JMH8</accession>
<feature type="compositionally biased region" description="Polar residues" evidence="3">
    <location>
        <begin position="644"/>
        <end position="661"/>
    </location>
</feature>
<dbReference type="InterPro" id="IPR003591">
    <property type="entry name" value="Leu-rich_rpt_typical-subtyp"/>
</dbReference>
<dbReference type="SUPFAM" id="SSF52058">
    <property type="entry name" value="L domain-like"/>
    <property type="match status" value="2"/>
</dbReference>
<reference evidence="5" key="1">
    <citation type="submission" date="2016-10" db="EMBL/GenBank/DDBJ databases">
        <authorList>
            <person name="Benchimol M."/>
            <person name="Almeida L.G."/>
            <person name="Vasconcelos A.T."/>
            <person name="Perreira-Neves A."/>
            <person name="Rosa I.A."/>
            <person name="Tasca T."/>
            <person name="Bogo M.R."/>
            <person name="de Souza W."/>
        </authorList>
    </citation>
    <scope>NUCLEOTIDE SEQUENCE [LARGE SCALE GENOMIC DNA]</scope>
    <source>
        <strain evidence="5">K</strain>
    </source>
</reference>
<dbReference type="SMART" id="SM00364">
    <property type="entry name" value="LRR_BAC"/>
    <property type="match status" value="13"/>
</dbReference>
<dbReference type="RefSeq" id="XP_068351597.1">
    <property type="nucleotide sequence ID" value="XM_068510078.1"/>
</dbReference>
<dbReference type="GeneID" id="94844782"/>
<dbReference type="InterPro" id="IPR001932">
    <property type="entry name" value="PPM-type_phosphatase-like_dom"/>
</dbReference>
<dbReference type="InterPro" id="IPR025875">
    <property type="entry name" value="Leu-rich_rpt_4"/>
</dbReference>
<dbReference type="CDD" id="cd00143">
    <property type="entry name" value="PP2Cc"/>
    <property type="match status" value="1"/>
</dbReference>
<organism evidence="5 6">
    <name type="scientific">Tritrichomonas foetus</name>
    <dbReference type="NCBI Taxonomy" id="1144522"/>
    <lineage>
        <taxon>Eukaryota</taxon>
        <taxon>Metamonada</taxon>
        <taxon>Parabasalia</taxon>
        <taxon>Tritrichomonadida</taxon>
        <taxon>Tritrichomonadidae</taxon>
        <taxon>Tritrichomonas</taxon>
    </lineage>
</organism>